<gene>
    <name evidence="2" type="ORF">C6Y53_02545</name>
</gene>
<dbReference type="Proteomes" id="UP000237655">
    <property type="component" value="Chromosome"/>
</dbReference>
<dbReference type="EMBL" id="CP027665">
    <property type="protein sequence ID" value="AVO36680.1"/>
    <property type="molecule type" value="Genomic_DNA"/>
</dbReference>
<evidence type="ECO:0000256" key="1">
    <source>
        <dbReference type="SAM" id="Phobius"/>
    </source>
</evidence>
<evidence type="ECO:0000313" key="2">
    <source>
        <dbReference type="EMBL" id="AVO36680.1"/>
    </source>
</evidence>
<feature type="transmembrane region" description="Helical" evidence="1">
    <location>
        <begin position="6"/>
        <end position="24"/>
    </location>
</feature>
<keyword evidence="3" id="KW-1185">Reference proteome</keyword>
<dbReference type="Pfam" id="PF07330">
    <property type="entry name" value="DUF1467"/>
    <property type="match status" value="1"/>
</dbReference>
<sequence length="93" mass="10166">MAIVSAIVLYVVIWFMAFFIALPIRLKTQGDVGEVVPGTHAGAPAQHHLKAKFRIVTVVAFVIWVIVVAIILSGVLGVGDIDWFHRMDPTVES</sequence>
<keyword evidence="1" id="KW-0472">Membrane</keyword>
<feature type="transmembrane region" description="Helical" evidence="1">
    <location>
        <begin position="55"/>
        <end position="78"/>
    </location>
</feature>
<dbReference type="KEGG" id="thas:C6Y53_02545"/>
<accession>A0A2S0MLC8</accession>
<dbReference type="AlphaFoldDB" id="A0A2S0MLC8"/>
<protein>
    <submittedName>
        <fullName evidence="2">DUF1467 family protein</fullName>
    </submittedName>
</protein>
<dbReference type="RefSeq" id="WP_106470995.1">
    <property type="nucleotide sequence ID" value="NZ_CP027665.1"/>
</dbReference>
<keyword evidence="1" id="KW-1133">Transmembrane helix</keyword>
<dbReference type="InterPro" id="IPR009935">
    <property type="entry name" value="DUF1467"/>
</dbReference>
<keyword evidence="1" id="KW-0812">Transmembrane</keyword>
<organism evidence="2 3">
    <name type="scientific">Pukyongiella litopenaei</name>
    <dbReference type="NCBI Taxonomy" id="2605946"/>
    <lineage>
        <taxon>Bacteria</taxon>
        <taxon>Pseudomonadati</taxon>
        <taxon>Pseudomonadota</taxon>
        <taxon>Alphaproteobacteria</taxon>
        <taxon>Rhodobacterales</taxon>
        <taxon>Paracoccaceae</taxon>
        <taxon>Pukyongiella</taxon>
    </lineage>
</organism>
<evidence type="ECO:0000313" key="3">
    <source>
        <dbReference type="Proteomes" id="UP000237655"/>
    </source>
</evidence>
<name>A0A2S0MLC8_9RHOB</name>
<reference evidence="3" key="1">
    <citation type="submission" date="2018-03" db="EMBL/GenBank/DDBJ databases">
        <title>Genomic analysis of the strain SH-1 isolated from shrimp intestine.</title>
        <authorList>
            <person name="Kim Y.-S."/>
            <person name="Kim S.-E."/>
            <person name="Kim K.-H."/>
        </authorList>
    </citation>
    <scope>NUCLEOTIDE SEQUENCE [LARGE SCALE GENOMIC DNA]</scope>
    <source>
        <strain evidence="3">SH-1</strain>
    </source>
</reference>
<proteinExistence type="predicted"/>